<keyword evidence="5" id="KW-0464">Manganese</keyword>
<proteinExistence type="predicted"/>
<organism evidence="8 9">
    <name type="scientific">Pseudoleptotrichia goodfellowii F0264</name>
    <dbReference type="NCBI Taxonomy" id="596323"/>
    <lineage>
        <taxon>Bacteria</taxon>
        <taxon>Fusobacteriati</taxon>
        <taxon>Fusobacteriota</taxon>
        <taxon>Fusobacteriia</taxon>
        <taxon>Fusobacteriales</taxon>
        <taxon>Leptotrichiaceae</taxon>
        <taxon>Pseudoleptotrichia</taxon>
    </lineage>
</organism>
<reference evidence="8 9" key="1">
    <citation type="submission" date="2009-10" db="EMBL/GenBank/DDBJ databases">
        <authorList>
            <person name="Harkins D.M."/>
            <person name="Madupu R."/>
            <person name="Durkin A.S."/>
            <person name="Torralba M."/>
            <person name="Methe B."/>
            <person name="Sutton G.G."/>
            <person name="Strausberg R.L."/>
            <person name="Nelson K.E."/>
        </authorList>
    </citation>
    <scope>NUCLEOTIDE SEQUENCE [LARGE SCALE GENOMIC DNA]</scope>
    <source>
        <strain evidence="8 9">F0264</strain>
    </source>
</reference>
<dbReference type="PANTHER" id="PTHR32092">
    <property type="entry name" value="6-PHOSPHO-BETA-GLUCOSIDASE-RELATED"/>
    <property type="match status" value="1"/>
</dbReference>
<dbReference type="InterPro" id="IPR015955">
    <property type="entry name" value="Lactate_DH/Glyco_Ohase_4_C"/>
</dbReference>
<keyword evidence="3" id="KW-0378">Hydrolase</keyword>
<evidence type="ECO:0000256" key="4">
    <source>
        <dbReference type="ARBA" id="ARBA00023027"/>
    </source>
</evidence>
<dbReference type="GO" id="GO:0016616">
    <property type="term" value="F:oxidoreductase activity, acting on the CH-OH group of donors, NAD or NADP as acceptor"/>
    <property type="evidence" value="ECO:0007669"/>
    <property type="project" value="InterPro"/>
</dbReference>
<evidence type="ECO:0000259" key="7">
    <source>
        <dbReference type="Pfam" id="PF11975"/>
    </source>
</evidence>
<dbReference type="eggNOG" id="COG1486">
    <property type="taxonomic scope" value="Bacteria"/>
</dbReference>
<evidence type="ECO:0000256" key="6">
    <source>
        <dbReference type="ARBA" id="ARBA00023295"/>
    </source>
</evidence>
<dbReference type="Gene3D" id="3.90.110.10">
    <property type="entry name" value="Lactate dehydrogenase/glycoside hydrolase, family 4, C-terminal"/>
    <property type="match status" value="1"/>
</dbReference>
<name>D0GP73_9FUSO</name>
<comment type="cofactor">
    <cofactor evidence="1">
        <name>NAD(+)</name>
        <dbReference type="ChEBI" id="CHEBI:57540"/>
    </cofactor>
</comment>
<dbReference type="InterPro" id="IPR001088">
    <property type="entry name" value="Glyco_hydro_4"/>
</dbReference>
<evidence type="ECO:0000313" key="8">
    <source>
        <dbReference type="EMBL" id="EEY34110.1"/>
    </source>
</evidence>
<dbReference type="SUPFAM" id="SSF56327">
    <property type="entry name" value="LDH C-terminal domain-like"/>
    <property type="match status" value="1"/>
</dbReference>
<dbReference type="AlphaFoldDB" id="D0GP73"/>
<dbReference type="InterPro" id="IPR022616">
    <property type="entry name" value="Glyco_hydro_4_C"/>
</dbReference>
<evidence type="ECO:0000256" key="5">
    <source>
        <dbReference type="ARBA" id="ARBA00023211"/>
    </source>
</evidence>
<dbReference type="GO" id="GO:0004553">
    <property type="term" value="F:hydrolase activity, hydrolyzing O-glycosyl compounds"/>
    <property type="evidence" value="ECO:0007669"/>
    <property type="project" value="InterPro"/>
</dbReference>
<accession>D0GP73</accession>
<dbReference type="Proteomes" id="UP000004226">
    <property type="component" value="Unassembled WGS sequence"/>
</dbReference>
<feature type="domain" description="Glycosyl hydrolase family 4 C-terminal" evidence="7">
    <location>
        <begin position="15"/>
        <end position="113"/>
    </location>
</feature>
<dbReference type="Pfam" id="PF11975">
    <property type="entry name" value="Glyco_hydro_4C"/>
    <property type="match status" value="1"/>
</dbReference>
<dbReference type="GO" id="GO:0005975">
    <property type="term" value="P:carbohydrate metabolic process"/>
    <property type="evidence" value="ECO:0007669"/>
    <property type="project" value="InterPro"/>
</dbReference>
<keyword evidence="2" id="KW-0479">Metal-binding</keyword>
<feature type="non-terminal residue" evidence="8">
    <location>
        <position position="1"/>
    </location>
</feature>
<evidence type="ECO:0000256" key="3">
    <source>
        <dbReference type="ARBA" id="ARBA00022801"/>
    </source>
</evidence>
<keyword evidence="6" id="KW-0326">Glycosidase</keyword>
<evidence type="ECO:0000256" key="1">
    <source>
        <dbReference type="ARBA" id="ARBA00001911"/>
    </source>
</evidence>
<keyword evidence="4" id="KW-0520">NAD</keyword>
<comment type="caution">
    <text evidence="8">The sequence shown here is derived from an EMBL/GenBank/DDBJ whole genome shotgun (WGS) entry which is preliminary data.</text>
</comment>
<evidence type="ECO:0000313" key="9">
    <source>
        <dbReference type="Proteomes" id="UP000004226"/>
    </source>
</evidence>
<gene>
    <name evidence="8" type="ORF">HMPREF0554_0725</name>
</gene>
<evidence type="ECO:0000256" key="2">
    <source>
        <dbReference type="ARBA" id="ARBA00022723"/>
    </source>
</evidence>
<protein>
    <recommendedName>
        <fullName evidence="7">Glycosyl hydrolase family 4 C-terminal domain-containing protein</fullName>
    </recommendedName>
</protein>
<dbReference type="EMBL" id="ADAD01000182">
    <property type="protein sequence ID" value="EEY34110.1"/>
    <property type="molecule type" value="Genomic_DNA"/>
</dbReference>
<sequence>TEKGSSEGTKLHVDDHASYIVDLARAIAYNTHERMLLIVENDGAISNFDSTAMVEVPCIVGSNGPERICQGKIPQFQKGLMEQQVSVEKLTVEAWIEGSYQKLWQAITLSRTVPSASVAKLILDDLIEANKGYWPELK</sequence>
<dbReference type="PANTHER" id="PTHR32092:SF14">
    <property type="entry name" value="MALTOSE-6'-PHOSPHATE GLUCOSIDASE"/>
    <property type="match status" value="1"/>
</dbReference>
<dbReference type="GO" id="GO:0046872">
    <property type="term" value="F:metal ion binding"/>
    <property type="evidence" value="ECO:0007669"/>
    <property type="project" value="UniProtKB-KW"/>
</dbReference>
<keyword evidence="9" id="KW-1185">Reference proteome</keyword>